<evidence type="ECO:0000313" key="6">
    <source>
        <dbReference type="EMBL" id="MDQ4214121.1"/>
    </source>
</evidence>
<dbReference type="EMBL" id="JAVFCB010000004">
    <property type="protein sequence ID" value="MDQ4214121.1"/>
    <property type="molecule type" value="Genomic_DNA"/>
</dbReference>
<dbReference type="InterPro" id="IPR036390">
    <property type="entry name" value="WH_DNA-bd_sf"/>
</dbReference>
<reference evidence="6 7" key="1">
    <citation type="submission" date="2023-08" db="EMBL/GenBank/DDBJ databases">
        <title>Microbacterium sp. nov., isolated from a waste landfill.</title>
        <authorList>
            <person name="Wen W."/>
        </authorList>
    </citation>
    <scope>NUCLEOTIDE SEQUENCE [LARGE SCALE GENOMIC DNA]</scope>
    <source>
        <strain evidence="6 7">ASV81</strain>
    </source>
</reference>
<accession>A0ABU0XG64</accession>
<dbReference type="Pfam" id="PF03466">
    <property type="entry name" value="LysR_substrate"/>
    <property type="match status" value="1"/>
</dbReference>
<dbReference type="Proteomes" id="UP001230289">
    <property type="component" value="Unassembled WGS sequence"/>
</dbReference>
<sequence length="305" mass="32230">MDIRPLRALVQIAADGSISRAALALGVTQQALSARIRAFEREIGVEILHRSPRGTTLTAEGDLVVAWAREALTAMDRFTSAVRSLQHHAETDLVVAASQTVAAHLLPGWVVALHRRQLARGQQPTPVVLDTANSDEVLRKVHDGECAVGFIEAPRAPGDLGSRAVHWDRMIVAVGVEHPWAGRGTVGFAEVSETPLVVRENGSGTRAALERALTAAGFPIATPAAVLSTEAAIRSAVIAGIGPAVLSELAVADDAALGRLRTLELDPVPLRRPITALWRGGDRDLHGLARELVDVASSPAADQRA</sequence>
<dbReference type="PROSITE" id="PS50931">
    <property type="entry name" value="HTH_LYSR"/>
    <property type="match status" value="1"/>
</dbReference>
<proteinExistence type="inferred from homology"/>
<dbReference type="Gene3D" id="3.40.190.10">
    <property type="entry name" value="Periplasmic binding protein-like II"/>
    <property type="match status" value="2"/>
</dbReference>
<comment type="similarity">
    <text evidence="1">Belongs to the LysR transcriptional regulatory family.</text>
</comment>
<evidence type="ECO:0000259" key="5">
    <source>
        <dbReference type="PROSITE" id="PS50931"/>
    </source>
</evidence>
<keyword evidence="2" id="KW-0805">Transcription regulation</keyword>
<comment type="caution">
    <text evidence="6">The sequence shown here is derived from an EMBL/GenBank/DDBJ whole genome shotgun (WGS) entry which is preliminary data.</text>
</comment>
<organism evidence="6 7">
    <name type="scientific">Microbacterium capsulatum</name>
    <dbReference type="NCBI Taxonomy" id="3041921"/>
    <lineage>
        <taxon>Bacteria</taxon>
        <taxon>Bacillati</taxon>
        <taxon>Actinomycetota</taxon>
        <taxon>Actinomycetes</taxon>
        <taxon>Micrococcales</taxon>
        <taxon>Microbacteriaceae</taxon>
        <taxon>Microbacterium</taxon>
    </lineage>
</organism>
<dbReference type="Pfam" id="PF00126">
    <property type="entry name" value="HTH_1"/>
    <property type="match status" value="1"/>
</dbReference>
<feature type="domain" description="HTH lysR-type" evidence="5">
    <location>
        <begin position="1"/>
        <end position="58"/>
    </location>
</feature>
<evidence type="ECO:0000256" key="4">
    <source>
        <dbReference type="ARBA" id="ARBA00023163"/>
    </source>
</evidence>
<keyword evidence="4" id="KW-0804">Transcription</keyword>
<dbReference type="Gene3D" id="1.10.10.10">
    <property type="entry name" value="Winged helix-like DNA-binding domain superfamily/Winged helix DNA-binding domain"/>
    <property type="match status" value="1"/>
</dbReference>
<dbReference type="InterPro" id="IPR005119">
    <property type="entry name" value="LysR_subst-bd"/>
</dbReference>
<evidence type="ECO:0000256" key="3">
    <source>
        <dbReference type="ARBA" id="ARBA00023125"/>
    </source>
</evidence>
<dbReference type="SUPFAM" id="SSF46785">
    <property type="entry name" value="Winged helix' DNA-binding domain"/>
    <property type="match status" value="1"/>
</dbReference>
<dbReference type="PANTHER" id="PTHR30126">
    <property type="entry name" value="HTH-TYPE TRANSCRIPTIONAL REGULATOR"/>
    <property type="match status" value="1"/>
</dbReference>
<evidence type="ECO:0000256" key="2">
    <source>
        <dbReference type="ARBA" id="ARBA00023015"/>
    </source>
</evidence>
<name>A0ABU0XG64_9MICO</name>
<evidence type="ECO:0000256" key="1">
    <source>
        <dbReference type="ARBA" id="ARBA00009437"/>
    </source>
</evidence>
<dbReference type="PANTHER" id="PTHR30126:SF39">
    <property type="entry name" value="HTH-TYPE TRANSCRIPTIONAL REGULATOR CYSL"/>
    <property type="match status" value="1"/>
</dbReference>
<keyword evidence="7" id="KW-1185">Reference proteome</keyword>
<evidence type="ECO:0000313" key="7">
    <source>
        <dbReference type="Proteomes" id="UP001230289"/>
    </source>
</evidence>
<gene>
    <name evidence="6" type="ORF">RBR11_09345</name>
</gene>
<keyword evidence="3" id="KW-0238">DNA-binding</keyword>
<protein>
    <submittedName>
        <fullName evidence="6">LysR family transcriptional regulator</fullName>
    </submittedName>
</protein>
<dbReference type="SUPFAM" id="SSF53850">
    <property type="entry name" value="Periplasmic binding protein-like II"/>
    <property type="match status" value="1"/>
</dbReference>
<dbReference type="InterPro" id="IPR036388">
    <property type="entry name" value="WH-like_DNA-bd_sf"/>
</dbReference>
<dbReference type="InterPro" id="IPR000847">
    <property type="entry name" value="LysR_HTH_N"/>
</dbReference>
<dbReference type="RefSeq" id="WP_308489103.1">
    <property type="nucleotide sequence ID" value="NZ_JAVFCB010000004.1"/>
</dbReference>